<comment type="cofactor">
    <cofactor evidence="1">
        <name>Mg(2+)</name>
        <dbReference type="ChEBI" id="CHEBI:18420"/>
    </cofactor>
</comment>
<evidence type="ECO:0000256" key="1">
    <source>
        <dbReference type="ARBA" id="ARBA00001946"/>
    </source>
</evidence>
<evidence type="ECO:0000313" key="6">
    <source>
        <dbReference type="Proteomes" id="UP000319525"/>
    </source>
</evidence>
<evidence type="ECO:0000259" key="4">
    <source>
        <dbReference type="PROSITE" id="PS51462"/>
    </source>
</evidence>
<evidence type="ECO:0000256" key="2">
    <source>
        <dbReference type="ARBA" id="ARBA00022801"/>
    </source>
</evidence>
<name>A0A4Y3QNX8_MICTE</name>
<gene>
    <name evidence="5" type="ORF">MTE01_26140</name>
</gene>
<dbReference type="InterPro" id="IPR000086">
    <property type="entry name" value="NUDIX_hydrolase_dom"/>
</dbReference>
<dbReference type="PANTHER" id="PTHR43046:SF2">
    <property type="entry name" value="8-OXO-DGTP DIPHOSPHATASE-RELATED"/>
    <property type="match status" value="1"/>
</dbReference>
<feature type="compositionally biased region" description="Basic and acidic residues" evidence="3">
    <location>
        <begin position="1"/>
        <end position="11"/>
    </location>
</feature>
<proteinExistence type="predicted"/>
<dbReference type="GO" id="GO:0016787">
    <property type="term" value="F:hydrolase activity"/>
    <property type="evidence" value="ECO:0007669"/>
    <property type="project" value="UniProtKB-KW"/>
</dbReference>
<dbReference type="PROSITE" id="PS51462">
    <property type="entry name" value="NUDIX"/>
    <property type="match status" value="1"/>
</dbReference>
<evidence type="ECO:0000313" key="5">
    <source>
        <dbReference type="EMBL" id="GEB46669.1"/>
    </source>
</evidence>
<dbReference type="AlphaFoldDB" id="A0A4Y3QNX8"/>
<dbReference type="CDD" id="cd04690">
    <property type="entry name" value="NUDIX_Hydrolase"/>
    <property type="match status" value="1"/>
</dbReference>
<reference evidence="5 6" key="1">
    <citation type="submission" date="2019-06" db="EMBL/GenBank/DDBJ databases">
        <title>Whole genome shotgun sequence of Microbacterium testaceum NBRC 12675.</title>
        <authorList>
            <person name="Hosoyama A."/>
            <person name="Uohara A."/>
            <person name="Ohji S."/>
            <person name="Ichikawa N."/>
        </authorList>
    </citation>
    <scope>NUCLEOTIDE SEQUENCE [LARGE SCALE GENOMIC DNA]</scope>
    <source>
        <strain evidence="5 6">NBRC 12675</strain>
    </source>
</reference>
<dbReference type="InterPro" id="IPR015797">
    <property type="entry name" value="NUDIX_hydrolase-like_dom_sf"/>
</dbReference>
<comment type="caution">
    <text evidence="5">The sequence shown here is derived from an EMBL/GenBank/DDBJ whole genome shotgun (WGS) entry which is preliminary data.</text>
</comment>
<accession>A0A4Y3QNX8</accession>
<feature type="domain" description="Nudix hydrolase" evidence="4">
    <location>
        <begin position="43"/>
        <end position="170"/>
    </location>
</feature>
<dbReference type="PANTHER" id="PTHR43046">
    <property type="entry name" value="GDP-MANNOSE MANNOSYL HYDROLASE"/>
    <property type="match status" value="1"/>
</dbReference>
<sequence>MDTHAHAHADADSTPTPPRRLPAPGRAAPGCYRAEVIPDATPPRRIHVSAAVITDADGRLLLVRKAGTTAFMQPGGKPEAGETPAETLARELAEEVGLRVDPALLEPLGSYAASAANEPGFEVVAEVFRVDIGDQKPAPDAEIAELRWVTAATASGLEIAPLAREYFLPA</sequence>
<dbReference type="Pfam" id="PF00293">
    <property type="entry name" value="NUDIX"/>
    <property type="match status" value="1"/>
</dbReference>
<organism evidence="5 6">
    <name type="scientific">Microbacterium testaceum</name>
    <name type="common">Aureobacterium testaceum</name>
    <name type="synonym">Brevibacterium testaceum</name>
    <dbReference type="NCBI Taxonomy" id="2033"/>
    <lineage>
        <taxon>Bacteria</taxon>
        <taxon>Bacillati</taxon>
        <taxon>Actinomycetota</taxon>
        <taxon>Actinomycetes</taxon>
        <taxon>Micrococcales</taxon>
        <taxon>Microbacteriaceae</taxon>
        <taxon>Microbacterium</taxon>
    </lineage>
</organism>
<dbReference type="SUPFAM" id="SSF55811">
    <property type="entry name" value="Nudix"/>
    <property type="match status" value="1"/>
</dbReference>
<dbReference type="Proteomes" id="UP000319525">
    <property type="component" value="Unassembled WGS sequence"/>
</dbReference>
<dbReference type="EMBL" id="BJML01000009">
    <property type="protein sequence ID" value="GEB46669.1"/>
    <property type="molecule type" value="Genomic_DNA"/>
</dbReference>
<protein>
    <recommendedName>
        <fullName evidence="4">Nudix hydrolase domain-containing protein</fullName>
    </recommendedName>
</protein>
<dbReference type="Gene3D" id="3.90.79.10">
    <property type="entry name" value="Nucleoside Triphosphate Pyrophosphohydrolase"/>
    <property type="match status" value="1"/>
</dbReference>
<keyword evidence="2" id="KW-0378">Hydrolase</keyword>
<dbReference type="InterPro" id="IPR020084">
    <property type="entry name" value="NUDIX_hydrolase_CS"/>
</dbReference>
<dbReference type="PROSITE" id="PS00893">
    <property type="entry name" value="NUDIX_BOX"/>
    <property type="match status" value="1"/>
</dbReference>
<feature type="region of interest" description="Disordered" evidence="3">
    <location>
        <begin position="1"/>
        <end position="29"/>
    </location>
</feature>
<evidence type="ECO:0000256" key="3">
    <source>
        <dbReference type="SAM" id="MobiDB-lite"/>
    </source>
</evidence>